<dbReference type="GO" id="GO:0051539">
    <property type="term" value="F:4 iron, 4 sulfur cluster binding"/>
    <property type="evidence" value="ECO:0007669"/>
    <property type="project" value="UniProtKB-KW"/>
</dbReference>
<dbReference type="AlphaFoldDB" id="A0AAU9ESZ4"/>
<keyword evidence="7" id="KW-1185">Reference proteome</keyword>
<dbReference type="Pfam" id="PF00037">
    <property type="entry name" value="Fer4"/>
    <property type="match status" value="2"/>
</dbReference>
<dbReference type="PANTHER" id="PTHR43687">
    <property type="entry name" value="ADENYLYLSULFATE REDUCTASE, BETA SUBUNIT"/>
    <property type="match status" value="1"/>
</dbReference>
<dbReference type="RefSeq" id="WP_338604039.1">
    <property type="nucleotide sequence ID" value="NZ_AP028679.1"/>
</dbReference>
<evidence type="ECO:0000256" key="1">
    <source>
        <dbReference type="ARBA" id="ARBA00022485"/>
    </source>
</evidence>
<evidence type="ECO:0000313" key="7">
    <source>
        <dbReference type="Proteomes" id="UP001366166"/>
    </source>
</evidence>
<keyword evidence="4" id="KW-0411">Iron-sulfur</keyword>
<dbReference type="InterPro" id="IPR050572">
    <property type="entry name" value="Fe-S_Ferredoxin"/>
</dbReference>
<accession>A0AAU9ESZ4</accession>
<keyword evidence="2" id="KW-0479">Metal-binding</keyword>
<reference evidence="7" key="1">
    <citation type="journal article" date="2023" name="Arch. Microbiol.">
        <title>Desulfoferula mesophilus gen. nov. sp. nov., a mesophilic sulfate-reducing bacterium isolated from a brackish lake sediment.</title>
        <authorList>
            <person name="Watanabe T."/>
            <person name="Yabe T."/>
            <person name="Tsuji J.M."/>
            <person name="Fukui M."/>
        </authorList>
    </citation>
    <scope>NUCLEOTIDE SEQUENCE [LARGE SCALE GENOMIC DNA]</scope>
    <source>
        <strain evidence="7">12FAK</strain>
    </source>
</reference>
<dbReference type="PROSITE" id="PS00198">
    <property type="entry name" value="4FE4S_FER_1"/>
    <property type="match status" value="1"/>
</dbReference>
<evidence type="ECO:0000313" key="6">
    <source>
        <dbReference type="EMBL" id="BEQ12958.1"/>
    </source>
</evidence>
<evidence type="ECO:0000259" key="5">
    <source>
        <dbReference type="PROSITE" id="PS51379"/>
    </source>
</evidence>
<feature type="domain" description="4Fe-4S ferredoxin-type" evidence="5">
    <location>
        <begin position="277"/>
        <end position="305"/>
    </location>
</feature>
<evidence type="ECO:0000256" key="3">
    <source>
        <dbReference type="ARBA" id="ARBA00023004"/>
    </source>
</evidence>
<organism evidence="6 7">
    <name type="scientific">Desulfoferula mesophila</name>
    <dbReference type="NCBI Taxonomy" id="3058419"/>
    <lineage>
        <taxon>Bacteria</taxon>
        <taxon>Pseudomonadati</taxon>
        <taxon>Thermodesulfobacteriota</taxon>
        <taxon>Desulfarculia</taxon>
        <taxon>Desulfarculales</taxon>
        <taxon>Desulfarculaceae</taxon>
        <taxon>Desulfoferula</taxon>
    </lineage>
</organism>
<dbReference type="SUPFAM" id="SSF54862">
    <property type="entry name" value="4Fe-4S ferredoxins"/>
    <property type="match status" value="1"/>
</dbReference>
<keyword evidence="1" id="KW-0004">4Fe-4S</keyword>
<dbReference type="GO" id="GO:0046872">
    <property type="term" value="F:metal ion binding"/>
    <property type="evidence" value="ECO:0007669"/>
    <property type="project" value="UniProtKB-KW"/>
</dbReference>
<evidence type="ECO:0000256" key="4">
    <source>
        <dbReference type="ARBA" id="ARBA00023014"/>
    </source>
</evidence>
<dbReference type="PROSITE" id="PS51379">
    <property type="entry name" value="4FE4S_FER_2"/>
    <property type="match status" value="2"/>
</dbReference>
<dbReference type="EMBL" id="AP028679">
    <property type="protein sequence ID" value="BEQ12958.1"/>
    <property type="molecule type" value="Genomic_DNA"/>
</dbReference>
<name>A0AAU9ESZ4_9BACT</name>
<keyword evidence="3" id="KW-0408">Iron</keyword>
<dbReference type="KEGG" id="dmp:FAK_00240"/>
<dbReference type="InterPro" id="IPR017900">
    <property type="entry name" value="4Fe4S_Fe_S_CS"/>
</dbReference>
<sequence length="358" mass="38615">MTGAAQDVYQALAQHLDRSPLGAPQGPELMAILRELFSEPEAAVAAALPFRPVRLSKLAQTLERPAEEIAPLLGALASRGLAYHRATKAGDYYSLLPLAPGMAEAQFWAMAPGEGKVRMARLFEDYYETGVGKAFAEASTPYSRVIPVGKAITNRQEILPYEKAEDLIRQHEHLALIDCYCRSQAKLLGQGCDAPLDVCMIFGSFAEFAVNQGWAQPMDEAGMLDALERAEKAGLVHVVDNVAENVNFLCNCCGCCCMFLQTITRMNQLGAVSQAAYLAQVDPELCTACEQCADTCQVAAIRVDDDCAAVEPELCLGCGQCATVCPSEAITMMRREARPMPAHHGELQAKLAAARGVN</sequence>
<dbReference type="Proteomes" id="UP001366166">
    <property type="component" value="Chromosome"/>
</dbReference>
<evidence type="ECO:0000256" key="2">
    <source>
        <dbReference type="ARBA" id="ARBA00022723"/>
    </source>
</evidence>
<dbReference type="InterPro" id="IPR017896">
    <property type="entry name" value="4Fe4S_Fe-S-bd"/>
</dbReference>
<protein>
    <submittedName>
        <fullName evidence="6">(4Fe-4S)-binding protein</fullName>
    </submittedName>
</protein>
<feature type="domain" description="4Fe-4S ferredoxin-type" evidence="5">
    <location>
        <begin position="306"/>
        <end position="335"/>
    </location>
</feature>
<dbReference type="PANTHER" id="PTHR43687:SF1">
    <property type="entry name" value="FERREDOXIN III"/>
    <property type="match status" value="1"/>
</dbReference>
<proteinExistence type="predicted"/>
<gene>
    <name evidence="6" type="ORF">FAK_00240</name>
</gene>
<dbReference type="Gene3D" id="3.30.70.20">
    <property type="match status" value="1"/>
</dbReference>